<sequence>MAGQITIGITTLLFIAVAVAEQSTMQYDTIVVGLGAAGVTAASTLASAGRKVLGLEAQGRIGGRVHTVPFGDGVVELGAEWIHGQHGSRVYETAVRNNVTVLSQNLTLDVYRSDGSRADSVLVNELVEYCLSAVEAAAYETVPLGEFITRKLKETRPELLEDEDFLDSFLDLMDLVVDNYEGSDSWYDVSSRTDYEELGGDQHLSWHRHGYKTFFELMLNTYQGGPGYPNLDIKLNAEVSKIAWPQRPSELVQVTCADGQTYKANNVIVTVSVGVLKDRHRSLFEPPLPEAKVLAVSRLSMGTVDKVVLAFPHRWWPDHESYWFRQTRLERERELNETGWVNYFASSAMGSRNAISVWHAGRTARLVSEWGPVMRGPVGPGRAMHAGHTGHASLFTPPVPKVKVKAINSLTMGVMDKIVFTFTKPWWPTSHTFFGFLWRPEDRRKVAREDRWTTRIFGASSPLGSGNTLTLWTSGESGKLVETLPEDLVKRKSVELLQKFLGANVTVPEPTGMIRTTWYSNPYTRGSYTFDSMESMKYPDSRKDLGTPLLDSAGTPRVLFAGEATNLRHFSTVHGASETGYREAMRLLPSSKI</sequence>
<feature type="signal peptide" evidence="1">
    <location>
        <begin position="1"/>
        <end position="20"/>
    </location>
</feature>
<feature type="non-terminal residue" evidence="3">
    <location>
        <position position="593"/>
    </location>
</feature>
<accession>A0ABN8IVL1</accession>
<dbReference type="InterPro" id="IPR036188">
    <property type="entry name" value="FAD/NAD-bd_sf"/>
</dbReference>
<keyword evidence="1" id="KW-0732">Signal</keyword>
<dbReference type="Gene3D" id="3.50.50.60">
    <property type="entry name" value="FAD/NAD(P)-binding domain"/>
    <property type="match status" value="1"/>
</dbReference>
<name>A0ABN8IVL1_9NEOP</name>
<dbReference type="InterPro" id="IPR050281">
    <property type="entry name" value="Flavin_monoamine_oxidase"/>
</dbReference>
<keyword evidence="4" id="KW-1185">Reference proteome</keyword>
<reference evidence="3" key="1">
    <citation type="submission" date="2022-03" db="EMBL/GenBank/DDBJ databases">
        <authorList>
            <person name="Martin H S."/>
        </authorList>
    </citation>
    <scope>NUCLEOTIDE SEQUENCE</scope>
</reference>
<gene>
    <name evidence="3" type="ORF">IPOD504_LOCUS12975</name>
</gene>
<evidence type="ECO:0000313" key="3">
    <source>
        <dbReference type="EMBL" id="CAH2064961.1"/>
    </source>
</evidence>
<dbReference type="PANTHER" id="PTHR10742">
    <property type="entry name" value="FLAVIN MONOAMINE OXIDASE"/>
    <property type="match status" value="1"/>
</dbReference>
<protein>
    <recommendedName>
        <fullName evidence="2">Amine oxidase domain-containing protein</fullName>
    </recommendedName>
</protein>
<proteinExistence type="predicted"/>
<organism evidence="3 4">
    <name type="scientific">Iphiclides podalirius</name>
    <name type="common">scarce swallowtail</name>
    <dbReference type="NCBI Taxonomy" id="110791"/>
    <lineage>
        <taxon>Eukaryota</taxon>
        <taxon>Metazoa</taxon>
        <taxon>Ecdysozoa</taxon>
        <taxon>Arthropoda</taxon>
        <taxon>Hexapoda</taxon>
        <taxon>Insecta</taxon>
        <taxon>Pterygota</taxon>
        <taxon>Neoptera</taxon>
        <taxon>Endopterygota</taxon>
        <taxon>Lepidoptera</taxon>
        <taxon>Glossata</taxon>
        <taxon>Ditrysia</taxon>
        <taxon>Papilionoidea</taxon>
        <taxon>Papilionidae</taxon>
        <taxon>Papilioninae</taxon>
        <taxon>Iphiclides</taxon>
    </lineage>
</organism>
<dbReference type="PANTHER" id="PTHR10742:SF398">
    <property type="entry name" value="AMINE OXIDASE DOMAIN-CONTAINING PROTEIN-RELATED"/>
    <property type="match status" value="1"/>
</dbReference>
<dbReference type="EMBL" id="OW152842">
    <property type="protein sequence ID" value="CAH2064961.1"/>
    <property type="molecule type" value="Genomic_DNA"/>
</dbReference>
<dbReference type="Proteomes" id="UP000837857">
    <property type="component" value="Chromosome 30"/>
</dbReference>
<dbReference type="SUPFAM" id="SSF51905">
    <property type="entry name" value="FAD/NAD(P)-binding domain"/>
    <property type="match status" value="2"/>
</dbReference>
<feature type="chain" id="PRO_5045393331" description="Amine oxidase domain-containing protein" evidence="1">
    <location>
        <begin position="21"/>
        <end position="593"/>
    </location>
</feature>
<dbReference type="InterPro" id="IPR002937">
    <property type="entry name" value="Amino_oxidase"/>
</dbReference>
<evidence type="ECO:0000256" key="1">
    <source>
        <dbReference type="SAM" id="SignalP"/>
    </source>
</evidence>
<feature type="domain" description="Amine oxidase" evidence="2">
    <location>
        <begin position="390"/>
        <end position="588"/>
    </location>
</feature>
<feature type="domain" description="Amine oxidase" evidence="2">
    <location>
        <begin position="37"/>
        <end position="338"/>
    </location>
</feature>
<dbReference type="Gene3D" id="3.90.660.10">
    <property type="match status" value="1"/>
</dbReference>
<dbReference type="Pfam" id="PF01593">
    <property type="entry name" value="Amino_oxidase"/>
    <property type="match status" value="2"/>
</dbReference>
<evidence type="ECO:0000313" key="4">
    <source>
        <dbReference type="Proteomes" id="UP000837857"/>
    </source>
</evidence>
<evidence type="ECO:0000259" key="2">
    <source>
        <dbReference type="Pfam" id="PF01593"/>
    </source>
</evidence>
<dbReference type="SUPFAM" id="SSF54373">
    <property type="entry name" value="FAD-linked reductases, C-terminal domain"/>
    <property type="match status" value="1"/>
</dbReference>